<evidence type="ECO:0000256" key="1">
    <source>
        <dbReference type="ARBA" id="ARBA00022679"/>
    </source>
</evidence>
<dbReference type="KEGG" id="tva:4758114"/>
<dbReference type="InterPro" id="IPR027417">
    <property type="entry name" value="P-loop_NTPase"/>
</dbReference>
<name>A2F448_TRIV3</name>
<dbReference type="Pfam" id="PF00406">
    <property type="entry name" value="ADK"/>
    <property type="match status" value="1"/>
</dbReference>
<dbReference type="VEuPathDB" id="TrichDB:TVAG_179660"/>
<dbReference type="GO" id="GO:0005737">
    <property type="term" value="C:cytoplasm"/>
    <property type="evidence" value="ECO:0000318"/>
    <property type="project" value="GO_Central"/>
</dbReference>
<reference evidence="5" key="1">
    <citation type="submission" date="2006-10" db="EMBL/GenBank/DDBJ databases">
        <authorList>
            <person name="Amadeo P."/>
            <person name="Zhao Q."/>
            <person name="Wortman J."/>
            <person name="Fraser-Liggett C."/>
            <person name="Carlton J."/>
        </authorList>
    </citation>
    <scope>NUCLEOTIDE SEQUENCE</scope>
    <source>
        <strain evidence="5">G3</strain>
    </source>
</reference>
<accession>A2F448</accession>
<dbReference type="CDD" id="cd01428">
    <property type="entry name" value="ADK"/>
    <property type="match status" value="1"/>
</dbReference>
<evidence type="ECO:0000256" key="2">
    <source>
        <dbReference type="ARBA" id="ARBA00022741"/>
    </source>
</evidence>
<keyword evidence="3 4" id="KW-0418">Kinase</keyword>
<reference evidence="5" key="2">
    <citation type="journal article" date="2007" name="Science">
        <title>Draft genome sequence of the sexually transmitted pathogen Trichomonas vaginalis.</title>
        <authorList>
            <person name="Carlton J.M."/>
            <person name="Hirt R.P."/>
            <person name="Silva J.C."/>
            <person name="Delcher A.L."/>
            <person name="Schatz M."/>
            <person name="Zhao Q."/>
            <person name="Wortman J.R."/>
            <person name="Bidwell S.L."/>
            <person name="Alsmark U.C.M."/>
            <person name="Besteiro S."/>
            <person name="Sicheritz-Ponten T."/>
            <person name="Noel C.J."/>
            <person name="Dacks J.B."/>
            <person name="Foster P.G."/>
            <person name="Simillion C."/>
            <person name="Van de Peer Y."/>
            <person name="Miranda-Saavedra D."/>
            <person name="Barton G.J."/>
            <person name="Westrop G.D."/>
            <person name="Mueller S."/>
            <person name="Dessi D."/>
            <person name="Fiori P.L."/>
            <person name="Ren Q."/>
            <person name="Paulsen I."/>
            <person name="Zhang H."/>
            <person name="Bastida-Corcuera F.D."/>
            <person name="Simoes-Barbosa A."/>
            <person name="Brown M.T."/>
            <person name="Hayes R.D."/>
            <person name="Mukherjee M."/>
            <person name="Okumura C.Y."/>
            <person name="Schneider R."/>
            <person name="Smith A.J."/>
            <person name="Vanacova S."/>
            <person name="Villalvazo M."/>
            <person name="Haas B.J."/>
            <person name="Pertea M."/>
            <person name="Feldblyum T.V."/>
            <person name="Utterback T.R."/>
            <person name="Shu C.L."/>
            <person name="Osoegawa K."/>
            <person name="de Jong P.J."/>
            <person name="Hrdy I."/>
            <person name="Horvathova L."/>
            <person name="Zubacova Z."/>
            <person name="Dolezal P."/>
            <person name="Malik S.B."/>
            <person name="Logsdon J.M. Jr."/>
            <person name="Henze K."/>
            <person name="Gupta A."/>
            <person name="Wang C.C."/>
            <person name="Dunne R.L."/>
            <person name="Upcroft J.A."/>
            <person name="Upcroft P."/>
            <person name="White O."/>
            <person name="Salzberg S.L."/>
            <person name="Tang P."/>
            <person name="Chiu C.-H."/>
            <person name="Lee Y.-S."/>
            <person name="Embley T.M."/>
            <person name="Coombs G.H."/>
            <person name="Mottram J.C."/>
            <person name="Tachezy J."/>
            <person name="Fraser-Liggett C.M."/>
            <person name="Johnson P.J."/>
        </authorList>
    </citation>
    <scope>NUCLEOTIDE SEQUENCE [LARGE SCALE GENOMIC DNA]</scope>
    <source>
        <strain evidence="5">G3</strain>
    </source>
</reference>
<proteinExistence type="inferred from homology"/>
<organism evidence="5 6">
    <name type="scientific">Trichomonas vaginalis (strain ATCC PRA-98 / G3)</name>
    <dbReference type="NCBI Taxonomy" id="412133"/>
    <lineage>
        <taxon>Eukaryota</taxon>
        <taxon>Metamonada</taxon>
        <taxon>Parabasalia</taxon>
        <taxon>Trichomonadida</taxon>
        <taxon>Trichomonadidae</taxon>
        <taxon>Trichomonas</taxon>
    </lineage>
</organism>
<protein>
    <submittedName>
        <fullName evidence="5">Adenylate kinase family protein</fullName>
    </submittedName>
</protein>
<comment type="similarity">
    <text evidence="4">Belongs to the adenylate kinase family.</text>
</comment>
<evidence type="ECO:0000313" key="5">
    <source>
        <dbReference type="EMBL" id="EAY00295.1"/>
    </source>
</evidence>
<dbReference type="AlphaFoldDB" id="A2F448"/>
<dbReference type="GO" id="GO:0005524">
    <property type="term" value="F:ATP binding"/>
    <property type="evidence" value="ECO:0007669"/>
    <property type="project" value="InterPro"/>
</dbReference>
<keyword evidence="1 4" id="KW-0808">Transferase</keyword>
<dbReference type="HAMAP" id="MF_00235">
    <property type="entry name" value="Adenylate_kinase_Adk"/>
    <property type="match status" value="1"/>
</dbReference>
<dbReference type="InterPro" id="IPR033690">
    <property type="entry name" value="Adenylat_kinase_CS"/>
</dbReference>
<dbReference type="Gene3D" id="3.40.50.300">
    <property type="entry name" value="P-loop containing nucleotide triphosphate hydrolases"/>
    <property type="match status" value="1"/>
</dbReference>
<sequence length="191" mass="21203">MSSKQVIFVLGGPGCGKGTQATRIAQKYGIGYAAAGDILREVAKKTDTEIGRKVAEIINSGQLVPPELICQTIKNVIESSDKEYFLMDGFPRSIEQAEAFEKVFPPCTAVALLDAPDEVLIARCSERGKTSGRADDRAECIPNRITVYKKQTQPVLEKYTKEGKVFIVNSNQPIDDVTEEFVQKLRKYWKI</sequence>
<keyword evidence="2" id="KW-0547">Nucleotide-binding</keyword>
<dbReference type="STRING" id="5722.A2F448"/>
<dbReference type="Proteomes" id="UP000001542">
    <property type="component" value="Unassembled WGS sequence"/>
</dbReference>
<dbReference type="InParanoid" id="A2F448"/>
<dbReference type="OrthoDB" id="442176at2759"/>
<dbReference type="EMBL" id="DS113606">
    <property type="protein sequence ID" value="EAY00295.1"/>
    <property type="molecule type" value="Genomic_DNA"/>
</dbReference>
<dbReference type="SUPFAM" id="SSF52540">
    <property type="entry name" value="P-loop containing nucleoside triphosphate hydrolases"/>
    <property type="match status" value="1"/>
</dbReference>
<dbReference type="eggNOG" id="KOG3079">
    <property type="taxonomic scope" value="Eukaryota"/>
</dbReference>
<evidence type="ECO:0000256" key="3">
    <source>
        <dbReference type="ARBA" id="ARBA00022777"/>
    </source>
</evidence>
<dbReference type="PRINTS" id="PR00094">
    <property type="entry name" value="ADENYLTKNASE"/>
</dbReference>
<gene>
    <name evidence="5" type="ORF">TVAG_179660</name>
</gene>
<dbReference type="PANTHER" id="PTHR23359">
    <property type="entry name" value="NUCLEOTIDE KINASE"/>
    <property type="match status" value="1"/>
</dbReference>
<evidence type="ECO:0000256" key="4">
    <source>
        <dbReference type="RuleBase" id="RU003330"/>
    </source>
</evidence>
<dbReference type="GO" id="GO:0004017">
    <property type="term" value="F:AMP kinase activity"/>
    <property type="evidence" value="ECO:0000318"/>
    <property type="project" value="GO_Central"/>
</dbReference>
<dbReference type="OMA" id="NRQAYEN"/>
<dbReference type="SMR" id="A2F448"/>
<dbReference type="InterPro" id="IPR000850">
    <property type="entry name" value="Adenylat/UMP-CMP_kin"/>
</dbReference>
<dbReference type="PROSITE" id="PS00113">
    <property type="entry name" value="ADENYLATE_KINASE"/>
    <property type="match status" value="1"/>
</dbReference>
<keyword evidence="6" id="KW-1185">Reference proteome</keyword>
<dbReference type="VEuPathDB" id="TrichDB:TVAGG3_1002170"/>
<dbReference type="RefSeq" id="XP_001313224.1">
    <property type="nucleotide sequence ID" value="XM_001313223.1"/>
</dbReference>
<evidence type="ECO:0000313" key="6">
    <source>
        <dbReference type="Proteomes" id="UP000001542"/>
    </source>
</evidence>
<dbReference type="GO" id="GO:0005829">
    <property type="term" value="C:cytosol"/>
    <property type="evidence" value="ECO:0000318"/>
    <property type="project" value="GO_Central"/>
</dbReference>